<feature type="domain" description="G-protein coupled receptors family 1 profile" evidence="14">
    <location>
        <begin position="48"/>
        <end position="297"/>
    </location>
</feature>
<dbReference type="FunFam" id="1.20.1070.10:FF:000003">
    <property type="entry name" value="Olfactory receptor"/>
    <property type="match status" value="1"/>
</dbReference>
<keyword evidence="7 12" id="KW-0297">G-protein coupled receptor</keyword>
<evidence type="ECO:0000256" key="10">
    <source>
        <dbReference type="ARBA" id="ARBA00023180"/>
    </source>
</evidence>
<evidence type="ECO:0000256" key="12">
    <source>
        <dbReference type="RuleBase" id="RU000688"/>
    </source>
</evidence>
<dbReference type="Bgee" id="ENSMODG00000049034">
    <property type="expression patterns" value="Expressed in spermatid"/>
</dbReference>
<dbReference type="GO" id="GO:0004930">
    <property type="term" value="F:G protein-coupled receptor activity"/>
    <property type="evidence" value="ECO:0007669"/>
    <property type="project" value="UniProtKB-KW"/>
</dbReference>
<dbReference type="AlphaFoldDB" id="A0A5F8GCY4"/>
<reference evidence="15 16" key="1">
    <citation type="journal article" date="2007" name="Nature">
        <title>Genome of the marsupial Monodelphis domestica reveals innovation in non-coding sequences.</title>
        <authorList>
            <person name="Mikkelsen T.S."/>
            <person name="Wakefield M.J."/>
            <person name="Aken B."/>
            <person name="Amemiya C.T."/>
            <person name="Chang J.L."/>
            <person name="Duke S."/>
            <person name="Garber M."/>
            <person name="Gentles A.J."/>
            <person name="Goodstadt L."/>
            <person name="Heger A."/>
            <person name="Jurka J."/>
            <person name="Kamal M."/>
            <person name="Mauceli E."/>
            <person name="Searle S.M."/>
            <person name="Sharpe T."/>
            <person name="Baker M.L."/>
            <person name="Batzer M.A."/>
            <person name="Benos P.V."/>
            <person name="Belov K."/>
            <person name="Clamp M."/>
            <person name="Cook A."/>
            <person name="Cuff J."/>
            <person name="Das R."/>
            <person name="Davidow L."/>
            <person name="Deakin J.E."/>
            <person name="Fazzari M.J."/>
            <person name="Glass J.L."/>
            <person name="Grabherr M."/>
            <person name="Greally J.M."/>
            <person name="Gu W."/>
            <person name="Hore T.A."/>
            <person name="Huttley G.A."/>
            <person name="Kleber M."/>
            <person name="Jirtle R.L."/>
            <person name="Koina E."/>
            <person name="Lee J.T."/>
            <person name="Mahony S."/>
            <person name="Marra M.A."/>
            <person name="Miller R.D."/>
            <person name="Nicholls R.D."/>
            <person name="Oda M."/>
            <person name="Papenfuss A.T."/>
            <person name="Parra Z.E."/>
            <person name="Pollock D.D."/>
            <person name="Ray D.A."/>
            <person name="Schein J.E."/>
            <person name="Speed T.P."/>
            <person name="Thompson K."/>
            <person name="VandeBerg J.L."/>
            <person name="Wade C.M."/>
            <person name="Walker J.A."/>
            <person name="Waters P.D."/>
            <person name="Webber C."/>
            <person name="Weidman J.R."/>
            <person name="Xie X."/>
            <person name="Zody M.C."/>
            <person name="Baldwin J."/>
            <person name="Abdouelleil A."/>
            <person name="Abdulkadir J."/>
            <person name="Abebe A."/>
            <person name="Abera B."/>
            <person name="Abreu J."/>
            <person name="Acer S.C."/>
            <person name="Aftuck L."/>
            <person name="Alexander A."/>
            <person name="An P."/>
            <person name="Anderson E."/>
            <person name="Anderson S."/>
            <person name="Arachi H."/>
            <person name="Azer M."/>
            <person name="Bachantsang P."/>
            <person name="Barry A."/>
            <person name="Bayul T."/>
            <person name="Berlin A."/>
            <person name="Bessette D."/>
            <person name="Bloom T."/>
            <person name="Bloom T."/>
            <person name="Boguslavskiy L."/>
            <person name="Bonnet C."/>
            <person name="Boukhgalter B."/>
            <person name="Bourzgui I."/>
            <person name="Brown A."/>
            <person name="Cahill P."/>
            <person name="Channer S."/>
            <person name="Cheshatsang Y."/>
            <person name="Chuda L."/>
            <person name="Citroen M."/>
            <person name="Collymore A."/>
            <person name="Cooke P."/>
            <person name="Costello M."/>
            <person name="D'Aco K."/>
            <person name="Daza R."/>
            <person name="De Haan G."/>
            <person name="DeGray S."/>
            <person name="DeMaso C."/>
            <person name="Dhargay N."/>
            <person name="Dooley K."/>
            <person name="Dooley E."/>
            <person name="Doricent M."/>
            <person name="Dorje P."/>
            <person name="Dorjee K."/>
            <person name="Dupes A."/>
            <person name="Elong R."/>
            <person name="Falk J."/>
            <person name="Farina A."/>
            <person name="Faro S."/>
            <person name="Ferguson D."/>
            <person name="Fisher S."/>
            <person name="Foley C.D."/>
            <person name="Franke A."/>
            <person name="Friedrich D."/>
            <person name="Gadbois L."/>
            <person name="Gearin G."/>
            <person name="Gearin C.R."/>
            <person name="Giannoukos G."/>
            <person name="Goode T."/>
            <person name="Graham J."/>
            <person name="Grandbois E."/>
            <person name="Grewal S."/>
            <person name="Gyaltsen K."/>
            <person name="Hafez N."/>
            <person name="Hagos B."/>
            <person name="Hall J."/>
            <person name="Henson C."/>
            <person name="Hollinger A."/>
            <person name="Honan T."/>
            <person name="Huard M.D."/>
            <person name="Hughes L."/>
            <person name="Hurhula B."/>
            <person name="Husby M.E."/>
            <person name="Kamat A."/>
            <person name="Kanga B."/>
            <person name="Kashin S."/>
            <person name="Khazanovich D."/>
            <person name="Kisner P."/>
            <person name="Lance K."/>
            <person name="Lara M."/>
            <person name="Lee W."/>
            <person name="Lennon N."/>
            <person name="Letendre F."/>
            <person name="LeVine R."/>
            <person name="Lipovsky A."/>
            <person name="Liu X."/>
            <person name="Liu J."/>
            <person name="Liu S."/>
            <person name="Lokyitsang T."/>
            <person name="Lokyitsang Y."/>
            <person name="Lubonja R."/>
            <person name="Lui A."/>
            <person name="MacDonald P."/>
            <person name="Magnisalis V."/>
            <person name="Maru K."/>
            <person name="Matthews C."/>
            <person name="McCusker W."/>
            <person name="McDonough S."/>
            <person name="Mehta T."/>
            <person name="Meldrim J."/>
            <person name="Meneus L."/>
            <person name="Mihai O."/>
            <person name="Mihalev A."/>
            <person name="Mihova T."/>
            <person name="Mittelman R."/>
            <person name="Mlenga V."/>
            <person name="Montmayeur A."/>
            <person name="Mulrain L."/>
            <person name="Navidi A."/>
            <person name="Naylor J."/>
            <person name="Negash T."/>
            <person name="Nguyen T."/>
            <person name="Nguyen N."/>
            <person name="Nicol R."/>
            <person name="Norbu C."/>
            <person name="Norbu N."/>
            <person name="Novod N."/>
            <person name="O'Neill B."/>
            <person name="Osman S."/>
            <person name="Markiewicz E."/>
            <person name="Oyono O.L."/>
            <person name="Patti C."/>
            <person name="Phunkhang P."/>
            <person name="Pierre F."/>
            <person name="Priest M."/>
            <person name="Raghuraman S."/>
            <person name="Rege F."/>
            <person name="Reyes R."/>
            <person name="Rise C."/>
            <person name="Rogov P."/>
            <person name="Ross K."/>
            <person name="Ryan E."/>
            <person name="Settipalli S."/>
            <person name="Shea T."/>
            <person name="Sherpa N."/>
            <person name="Shi L."/>
            <person name="Shih D."/>
            <person name="Sparrow T."/>
            <person name="Spaulding J."/>
            <person name="Stalker J."/>
            <person name="Stange-Thomann N."/>
            <person name="Stavropoulos S."/>
            <person name="Stone C."/>
            <person name="Strader C."/>
            <person name="Tesfaye S."/>
            <person name="Thomson T."/>
            <person name="Thoulutsang Y."/>
            <person name="Thoulutsang D."/>
            <person name="Topham K."/>
            <person name="Topping I."/>
            <person name="Tsamla T."/>
            <person name="Vassiliev H."/>
            <person name="Vo A."/>
            <person name="Wangchuk T."/>
            <person name="Wangdi T."/>
            <person name="Weiand M."/>
            <person name="Wilkinson J."/>
            <person name="Wilson A."/>
            <person name="Yadav S."/>
            <person name="Young G."/>
            <person name="Yu Q."/>
            <person name="Zembek L."/>
            <person name="Zhong D."/>
            <person name="Zimmer A."/>
            <person name="Zwirko Z."/>
            <person name="Jaffe D.B."/>
            <person name="Alvarez P."/>
            <person name="Brockman W."/>
            <person name="Butler J."/>
            <person name="Chin C."/>
            <person name="Gnerre S."/>
            <person name="MacCallum I."/>
            <person name="Graves J.A."/>
            <person name="Ponting C.P."/>
            <person name="Breen M."/>
            <person name="Samollow P.B."/>
            <person name="Lander E.S."/>
            <person name="Lindblad-Toh K."/>
        </authorList>
    </citation>
    <scope>NUCLEOTIDE SEQUENCE [LARGE SCALE GENOMIC DNA]</scope>
</reference>
<dbReference type="Pfam" id="PF13853">
    <property type="entry name" value="7tm_4"/>
    <property type="match status" value="1"/>
</dbReference>
<dbReference type="PROSITE" id="PS50262">
    <property type="entry name" value="G_PROTEIN_RECEP_F1_2"/>
    <property type="match status" value="1"/>
</dbReference>
<dbReference type="Gene3D" id="1.20.1070.10">
    <property type="entry name" value="Rhodopsin 7-helix transmembrane proteins"/>
    <property type="match status" value="1"/>
</dbReference>
<dbReference type="SUPFAM" id="SSF81321">
    <property type="entry name" value="Family A G protein-coupled receptor-like"/>
    <property type="match status" value="1"/>
</dbReference>
<feature type="transmembrane region" description="Helical" evidence="13">
    <location>
        <begin position="32"/>
        <end position="55"/>
    </location>
</feature>
<evidence type="ECO:0000256" key="13">
    <source>
        <dbReference type="RuleBase" id="RU363047"/>
    </source>
</evidence>
<comment type="subcellular location">
    <subcellularLocation>
        <location evidence="1 13">Cell membrane</location>
        <topology evidence="1 13">Multi-pass membrane protein</topology>
    </subcellularLocation>
</comment>
<dbReference type="Proteomes" id="UP000002280">
    <property type="component" value="Chromosome 5"/>
</dbReference>
<organism evidence="15 16">
    <name type="scientific">Monodelphis domestica</name>
    <name type="common">Gray short-tailed opossum</name>
    <dbReference type="NCBI Taxonomy" id="13616"/>
    <lineage>
        <taxon>Eukaryota</taxon>
        <taxon>Metazoa</taxon>
        <taxon>Chordata</taxon>
        <taxon>Craniata</taxon>
        <taxon>Vertebrata</taxon>
        <taxon>Euteleostomi</taxon>
        <taxon>Mammalia</taxon>
        <taxon>Metatheria</taxon>
        <taxon>Didelphimorphia</taxon>
        <taxon>Didelphidae</taxon>
        <taxon>Monodelphis</taxon>
    </lineage>
</organism>
<dbReference type="InParanoid" id="A0A5F8GCY4"/>
<evidence type="ECO:0000256" key="11">
    <source>
        <dbReference type="ARBA" id="ARBA00023224"/>
    </source>
</evidence>
<keyword evidence="6 13" id="KW-1133">Transmembrane helix</keyword>
<accession>A0A5F8GCY4</accession>
<feature type="transmembrane region" description="Helical" evidence="13">
    <location>
        <begin position="248"/>
        <end position="268"/>
    </location>
</feature>
<dbReference type="GO" id="GO:0004984">
    <property type="term" value="F:olfactory receptor activity"/>
    <property type="evidence" value="ECO:0000318"/>
    <property type="project" value="GO_Central"/>
</dbReference>
<keyword evidence="3 13" id="KW-1003">Cell membrane</keyword>
<dbReference type="Ensembl" id="ENSMODT00000070496.1">
    <property type="protein sequence ID" value="ENSMODP00000045380.1"/>
    <property type="gene ID" value="ENSMODG00000049034.1"/>
</dbReference>
<keyword evidence="13" id="KW-0716">Sensory transduction</keyword>
<proteinExistence type="inferred from homology"/>
<feature type="transmembrane region" description="Helical" evidence="13">
    <location>
        <begin position="67"/>
        <end position="85"/>
    </location>
</feature>
<dbReference type="InterPro" id="IPR050516">
    <property type="entry name" value="Olfactory_GPCR"/>
</dbReference>
<gene>
    <name evidence="15" type="primary">LOC100619818</name>
</gene>
<dbReference type="InterPro" id="IPR000725">
    <property type="entry name" value="Olfact_rcpt"/>
</dbReference>
<dbReference type="GeneTree" id="ENSGT01150000286988"/>
<evidence type="ECO:0000256" key="8">
    <source>
        <dbReference type="ARBA" id="ARBA00023136"/>
    </source>
</evidence>
<dbReference type="STRING" id="13616.ENSMODP00000045380"/>
<evidence type="ECO:0000256" key="2">
    <source>
        <dbReference type="ARBA" id="ARBA00010663"/>
    </source>
</evidence>
<keyword evidence="5 13" id="KW-0552">Olfaction</keyword>
<keyword evidence="10" id="KW-0325">Glycoprotein</keyword>
<evidence type="ECO:0000313" key="16">
    <source>
        <dbReference type="Proteomes" id="UP000002280"/>
    </source>
</evidence>
<evidence type="ECO:0000256" key="3">
    <source>
        <dbReference type="ARBA" id="ARBA00022475"/>
    </source>
</evidence>
<name>A0A5F8GCY4_MONDO</name>
<reference evidence="15" key="3">
    <citation type="submission" date="2025-09" db="UniProtKB">
        <authorList>
            <consortium name="Ensembl"/>
        </authorList>
    </citation>
    <scope>IDENTIFICATION</scope>
</reference>
<evidence type="ECO:0000256" key="7">
    <source>
        <dbReference type="ARBA" id="ARBA00023040"/>
    </source>
</evidence>
<feature type="transmembrane region" description="Helical" evidence="13">
    <location>
        <begin position="147"/>
        <end position="165"/>
    </location>
</feature>
<feature type="transmembrane region" description="Helical" evidence="13">
    <location>
        <begin position="105"/>
        <end position="127"/>
    </location>
</feature>
<feature type="transmembrane region" description="Helical" evidence="13">
    <location>
        <begin position="204"/>
        <end position="228"/>
    </location>
</feature>
<dbReference type="FunFam" id="1.10.1220.70:FF:000001">
    <property type="entry name" value="Olfactory receptor"/>
    <property type="match status" value="1"/>
</dbReference>
<keyword evidence="16" id="KW-1185">Reference proteome</keyword>
<keyword evidence="8 13" id="KW-0472">Membrane</keyword>
<evidence type="ECO:0000313" key="15">
    <source>
        <dbReference type="Ensembl" id="ENSMODP00000045380.1"/>
    </source>
</evidence>
<comment type="similarity">
    <text evidence="2 12">Belongs to the G-protein coupled receptor 1 family.</text>
</comment>
<evidence type="ECO:0000256" key="6">
    <source>
        <dbReference type="ARBA" id="ARBA00022989"/>
    </source>
</evidence>
<dbReference type="GO" id="GO:0005886">
    <property type="term" value="C:plasma membrane"/>
    <property type="evidence" value="ECO:0007669"/>
    <property type="project" value="UniProtKB-SubCell"/>
</dbReference>
<dbReference type="GO" id="GO:0005549">
    <property type="term" value="F:odorant binding"/>
    <property type="evidence" value="ECO:0000318"/>
    <property type="project" value="GO_Central"/>
</dbReference>
<evidence type="ECO:0000256" key="9">
    <source>
        <dbReference type="ARBA" id="ARBA00023170"/>
    </source>
</evidence>
<keyword evidence="11 12" id="KW-0807">Transducer</keyword>
<keyword evidence="4 12" id="KW-0812">Transmembrane</keyword>
<feature type="transmembrane region" description="Helical" evidence="13">
    <location>
        <begin position="280"/>
        <end position="299"/>
    </location>
</feature>
<evidence type="ECO:0000256" key="5">
    <source>
        <dbReference type="ARBA" id="ARBA00022725"/>
    </source>
</evidence>
<protein>
    <recommendedName>
        <fullName evidence="13">Olfactory receptor</fullName>
    </recommendedName>
</protein>
<dbReference type="PRINTS" id="PR00237">
    <property type="entry name" value="GPCRRHODOPSN"/>
</dbReference>
<keyword evidence="9 12" id="KW-0675">Receptor</keyword>
<dbReference type="InterPro" id="IPR017452">
    <property type="entry name" value="GPCR_Rhodpsn_7TM"/>
</dbReference>
<evidence type="ECO:0000259" key="14">
    <source>
        <dbReference type="PROSITE" id="PS50262"/>
    </source>
</evidence>
<dbReference type="PROSITE" id="PS00237">
    <property type="entry name" value="G_PROTEIN_RECEP_F1_1"/>
    <property type="match status" value="1"/>
</dbReference>
<evidence type="ECO:0000256" key="1">
    <source>
        <dbReference type="ARBA" id="ARBA00004651"/>
    </source>
</evidence>
<dbReference type="CDD" id="cd15417">
    <property type="entry name" value="7tmA_OR5A1-like"/>
    <property type="match status" value="1"/>
</dbReference>
<sequence length="318" mass="35891">FSLNRTLNMGRNETSVTIFTLQGISDQPEMQVIIFVPFLGIYIMTLTWNLGLIILIRTDSHLHSPMYFFLSFLSFIDICYSSSITPRMLSDIFLVKKTISFLACATQYFFMAWMALAECCLLAIMGYDRYVAIYSPLRYSTIMHLPICGKLVAGAYVAGCLGSLVQTTAGFPLHFCGPKIINHFFCDIPQIIALSCSNTFINQIMVFVVALCIPLFSFLFIIMTYVYITVTILKMPSAKGRAKAFNTCASHVTAVILLFGTALSVYLRPSSAHSKHLDKVLSVFYVILIPMLNPLIYSLRNKEIKDALKRFMKRVKFP</sequence>
<reference evidence="15" key="2">
    <citation type="submission" date="2025-08" db="UniProtKB">
        <authorList>
            <consortium name="Ensembl"/>
        </authorList>
    </citation>
    <scope>IDENTIFICATION</scope>
</reference>
<dbReference type="InterPro" id="IPR000276">
    <property type="entry name" value="GPCR_Rhodpsn"/>
</dbReference>
<evidence type="ECO:0000256" key="4">
    <source>
        <dbReference type="ARBA" id="ARBA00022692"/>
    </source>
</evidence>
<dbReference type="PRINTS" id="PR00245">
    <property type="entry name" value="OLFACTORYR"/>
</dbReference>
<dbReference type="OMA" id="ECCILAI"/>
<dbReference type="PANTHER" id="PTHR26452">
    <property type="entry name" value="OLFACTORY RECEPTOR"/>
    <property type="match status" value="1"/>
</dbReference>